<dbReference type="AlphaFoldDB" id="A0A2Z4GCL9"/>
<dbReference type="EMBL" id="CP029480">
    <property type="protein sequence ID" value="AWV98884.1"/>
    <property type="molecule type" value="Genomic_DNA"/>
</dbReference>
<protein>
    <recommendedName>
        <fullName evidence="3">WxL domain-containing protein</fullName>
    </recommendedName>
</protein>
<keyword evidence="2" id="KW-1185">Reference proteome</keyword>
<evidence type="ECO:0000313" key="2">
    <source>
        <dbReference type="Proteomes" id="UP000249873"/>
    </source>
</evidence>
<dbReference type="OrthoDB" id="1120212at2"/>
<reference evidence="1 2" key="1">
    <citation type="submission" date="2018-05" db="EMBL/GenBank/DDBJ databases">
        <title>Complete genome sequence of Arcticibacterium luteifluviistationis SM1504T, a cytophagaceae bacterium isolated from Arctic surface seawater.</title>
        <authorList>
            <person name="Li Y."/>
            <person name="Qin Q.-L."/>
        </authorList>
    </citation>
    <scope>NUCLEOTIDE SEQUENCE [LARGE SCALE GENOMIC DNA]</scope>
    <source>
        <strain evidence="1 2">SM1504</strain>
    </source>
</reference>
<proteinExistence type="predicted"/>
<accession>A0A2Z4GCL9</accession>
<evidence type="ECO:0008006" key="3">
    <source>
        <dbReference type="Google" id="ProtNLM"/>
    </source>
</evidence>
<evidence type="ECO:0000313" key="1">
    <source>
        <dbReference type="EMBL" id="AWV98884.1"/>
    </source>
</evidence>
<organism evidence="1 2">
    <name type="scientific">Arcticibacterium luteifluviistationis</name>
    <dbReference type="NCBI Taxonomy" id="1784714"/>
    <lineage>
        <taxon>Bacteria</taxon>
        <taxon>Pseudomonadati</taxon>
        <taxon>Bacteroidota</taxon>
        <taxon>Cytophagia</taxon>
        <taxon>Cytophagales</taxon>
        <taxon>Leadbetterellaceae</taxon>
        <taxon>Arcticibacterium</taxon>
    </lineage>
</organism>
<gene>
    <name evidence="1" type="ORF">DJ013_12155</name>
</gene>
<dbReference type="Proteomes" id="UP000249873">
    <property type="component" value="Chromosome"/>
</dbReference>
<name>A0A2Z4GCL9_9BACT</name>
<dbReference type="KEGG" id="als:DJ013_12155"/>
<sequence length="172" mass="18022">MSVTSMAQDTQTDNHVITVKVPNVALLDLESTASKNFNAEFTQATPLEAGEKITKAQDNSDTWLNYSSILVDGGASSRHVDVKIDELVPGITIKVKAGNASTGEGTLGSTGGRVTLSTVDQVAVAGIGSAYTETGASKGHRLTYSFNAPNSSYADLRAKDYAVTVTYTLADD</sequence>